<feature type="compositionally biased region" description="Polar residues" evidence="1">
    <location>
        <begin position="97"/>
        <end position="108"/>
    </location>
</feature>
<name>A0ABR3EU59_9AGAR</name>
<sequence>MSTPTSHVTRNKKIKINESLKRHTREELKEKSEQKKQEKEERKRLQQEQKALEAAEKKQRLAASGQALAKFEDSQVATLTSRSSLRPDLDILKSHQGKSTKMVNTPKTAESCETVVESRKLSIKSSKKERPKKAMATTKSKLRPTNHGPSKDSEAADIDPVTMRLHTCLDAADKLTAFMAWEKEQEAQVKKDLKAGKQKETSERQKEEHKTEKLVVRDVVVENRTTKLSMVIEDTSNSSVGRKRALSNRKEQDANAGKRKKTREICDAKKSNEGSGSESESDSGESDSLSGPELVGGSFDDNESPSTLAAATARKAKEIFATGKAKQSLPENPVLKSLVPADVNSIETKDAQATSASLTTTMPKTLSVRKNIGAKDLPFPRDDIGFYKKKWESLVIPSFLIFSESHKLQFGVGNDPQFIGLVVTKWKKVFPELKDKSNDKVILQVARGDLRQYRTNIAKEALKIVERKVSEVGNSNEERAEWVRKQREKDSFLYETPGPTFVRNGTDGKYKIDYK</sequence>
<feature type="compositionally biased region" description="Basic residues" evidence="1">
    <location>
        <begin position="121"/>
        <end position="133"/>
    </location>
</feature>
<organism evidence="2 3">
    <name type="scientific">Marasmius crinis-equi</name>
    <dbReference type="NCBI Taxonomy" id="585013"/>
    <lineage>
        <taxon>Eukaryota</taxon>
        <taxon>Fungi</taxon>
        <taxon>Dikarya</taxon>
        <taxon>Basidiomycota</taxon>
        <taxon>Agaricomycotina</taxon>
        <taxon>Agaricomycetes</taxon>
        <taxon>Agaricomycetidae</taxon>
        <taxon>Agaricales</taxon>
        <taxon>Marasmiineae</taxon>
        <taxon>Marasmiaceae</taxon>
        <taxon>Marasmius</taxon>
    </lineage>
</organism>
<comment type="caution">
    <text evidence="2">The sequence shown here is derived from an EMBL/GenBank/DDBJ whole genome shotgun (WGS) entry which is preliminary data.</text>
</comment>
<proteinExistence type="predicted"/>
<feature type="region of interest" description="Disordered" evidence="1">
    <location>
        <begin position="232"/>
        <end position="308"/>
    </location>
</feature>
<accession>A0ABR3EU59</accession>
<protein>
    <submittedName>
        <fullName evidence="2">Uncharacterized protein</fullName>
    </submittedName>
</protein>
<feature type="compositionally biased region" description="Polar residues" evidence="1">
    <location>
        <begin position="75"/>
        <end position="84"/>
    </location>
</feature>
<feature type="region of interest" description="Disordered" evidence="1">
    <location>
        <begin position="186"/>
        <end position="220"/>
    </location>
</feature>
<evidence type="ECO:0000256" key="1">
    <source>
        <dbReference type="SAM" id="MobiDB-lite"/>
    </source>
</evidence>
<gene>
    <name evidence="2" type="ORF">V5O48_015587</name>
</gene>
<evidence type="ECO:0000313" key="3">
    <source>
        <dbReference type="Proteomes" id="UP001465976"/>
    </source>
</evidence>
<dbReference type="EMBL" id="JBAHYK010001901">
    <property type="protein sequence ID" value="KAL0566428.1"/>
    <property type="molecule type" value="Genomic_DNA"/>
</dbReference>
<feature type="compositionally biased region" description="Basic and acidic residues" evidence="1">
    <location>
        <begin position="15"/>
        <end position="59"/>
    </location>
</feature>
<feature type="region of interest" description="Disordered" evidence="1">
    <location>
        <begin position="1"/>
        <end position="158"/>
    </location>
</feature>
<reference evidence="2 3" key="1">
    <citation type="submission" date="2024-02" db="EMBL/GenBank/DDBJ databases">
        <title>A draft genome for the cacao thread blight pathogen Marasmius crinis-equi.</title>
        <authorList>
            <person name="Cohen S.P."/>
            <person name="Baruah I.K."/>
            <person name="Amoako-Attah I."/>
            <person name="Bukari Y."/>
            <person name="Meinhardt L.W."/>
            <person name="Bailey B.A."/>
        </authorList>
    </citation>
    <scope>NUCLEOTIDE SEQUENCE [LARGE SCALE GENOMIC DNA]</scope>
    <source>
        <strain evidence="2 3">GH-76</strain>
    </source>
</reference>
<keyword evidence="3" id="KW-1185">Reference proteome</keyword>
<feature type="compositionally biased region" description="Basic and acidic residues" evidence="1">
    <location>
        <begin position="263"/>
        <end position="272"/>
    </location>
</feature>
<dbReference type="Proteomes" id="UP001465976">
    <property type="component" value="Unassembled WGS sequence"/>
</dbReference>
<evidence type="ECO:0000313" key="2">
    <source>
        <dbReference type="EMBL" id="KAL0566428.1"/>
    </source>
</evidence>